<comment type="caution">
    <text evidence="4">The sequence shown here is derived from an EMBL/GenBank/DDBJ whole genome shotgun (WGS) entry which is preliminary data.</text>
</comment>
<dbReference type="Pfam" id="PF00685">
    <property type="entry name" value="Sulfotransfer_1"/>
    <property type="match status" value="1"/>
</dbReference>
<dbReference type="AlphaFoldDB" id="A0A2T0QD37"/>
<evidence type="ECO:0000313" key="5">
    <source>
        <dbReference type="Proteomes" id="UP000237846"/>
    </source>
</evidence>
<dbReference type="PANTHER" id="PTHR10605:SF56">
    <property type="entry name" value="BIFUNCTIONAL HEPARAN SULFATE N-DEACETYLASE_N-SULFOTRANSFERASE"/>
    <property type="match status" value="1"/>
</dbReference>
<dbReference type="PANTHER" id="PTHR10605">
    <property type="entry name" value="HEPARAN SULFATE SULFOTRANSFERASE"/>
    <property type="match status" value="1"/>
</dbReference>
<dbReference type="InterPro" id="IPR027417">
    <property type="entry name" value="P-loop_NTPase"/>
</dbReference>
<organism evidence="4 5">
    <name type="scientific">Allonocardiopsis opalescens</name>
    <dbReference type="NCBI Taxonomy" id="1144618"/>
    <lineage>
        <taxon>Bacteria</taxon>
        <taxon>Bacillati</taxon>
        <taxon>Actinomycetota</taxon>
        <taxon>Actinomycetes</taxon>
        <taxon>Streptosporangiales</taxon>
        <taxon>Allonocardiopsis</taxon>
    </lineage>
</organism>
<keyword evidence="2" id="KW-0325">Glycoprotein</keyword>
<evidence type="ECO:0000259" key="3">
    <source>
        <dbReference type="Pfam" id="PF00685"/>
    </source>
</evidence>
<evidence type="ECO:0000256" key="1">
    <source>
        <dbReference type="ARBA" id="ARBA00022679"/>
    </source>
</evidence>
<feature type="domain" description="Sulfotransferase" evidence="3">
    <location>
        <begin position="45"/>
        <end position="256"/>
    </location>
</feature>
<keyword evidence="5" id="KW-1185">Reference proteome</keyword>
<reference evidence="4 5" key="1">
    <citation type="submission" date="2018-03" db="EMBL/GenBank/DDBJ databases">
        <title>Genomic Encyclopedia of Archaeal and Bacterial Type Strains, Phase II (KMG-II): from individual species to whole genera.</title>
        <authorList>
            <person name="Goeker M."/>
        </authorList>
    </citation>
    <scope>NUCLEOTIDE SEQUENCE [LARGE SCALE GENOMIC DNA]</scope>
    <source>
        <strain evidence="4 5">DSM 45601</strain>
    </source>
</reference>
<dbReference type="RefSeq" id="WP_425428007.1">
    <property type="nucleotide sequence ID" value="NZ_PVZC01000001.1"/>
</dbReference>
<evidence type="ECO:0000313" key="4">
    <source>
        <dbReference type="EMBL" id="PRY01847.1"/>
    </source>
</evidence>
<dbReference type="SUPFAM" id="SSF52540">
    <property type="entry name" value="P-loop containing nucleoside triphosphate hydrolases"/>
    <property type="match status" value="1"/>
</dbReference>
<gene>
    <name evidence="4" type="ORF">CLV72_101444</name>
</gene>
<dbReference type="GO" id="GO:0008146">
    <property type="term" value="F:sulfotransferase activity"/>
    <property type="evidence" value="ECO:0007669"/>
    <property type="project" value="InterPro"/>
</dbReference>
<dbReference type="Proteomes" id="UP000237846">
    <property type="component" value="Unassembled WGS sequence"/>
</dbReference>
<dbReference type="Gene3D" id="3.40.50.300">
    <property type="entry name" value="P-loop containing nucleotide triphosphate hydrolases"/>
    <property type="match status" value="1"/>
</dbReference>
<proteinExistence type="predicted"/>
<dbReference type="InterPro" id="IPR000863">
    <property type="entry name" value="Sulfotransferase_dom"/>
</dbReference>
<name>A0A2T0QD37_9ACTN</name>
<keyword evidence="1 4" id="KW-0808">Transferase</keyword>
<evidence type="ECO:0000256" key="2">
    <source>
        <dbReference type="ARBA" id="ARBA00023180"/>
    </source>
</evidence>
<dbReference type="InterPro" id="IPR037359">
    <property type="entry name" value="NST/OST"/>
</dbReference>
<protein>
    <submittedName>
        <fullName evidence="4">Sulfotransferase domain-containing protein</fullName>
    </submittedName>
</protein>
<sequence length="302" mass="33453">MASPRPAPPRAPARRALRSAALAAARGACRAAGLLSADARMLPGFLIVGAQRSGTTSLFKALVQHGNVIAPPLRKGVHYFDVGYHRTLGWYRSHFPLLRTAERVRRRTGAPALTGESSPYYLFHPLAAERIAATLPQARLLVAVRDPVQRAYSAHAHERARGFETEPFERALDLEPERLAGAQRPGADPSALPAALAHAHRHHAYLARGRYAEQLERLEKAVGRDRILVVDSGDFFTDPRPVFAAVERFLGLPPANGVAFERHNARPRSPMPERLRARLDAYFAPHDERLAAWLGRTPSWRR</sequence>
<accession>A0A2T0QD37</accession>
<dbReference type="EMBL" id="PVZC01000001">
    <property type="protein sequence ID" value="PRY01847.1"/>
    <property type="molecule type" value="Genomic_DNA"/>
</dbReference>